<accession>A0A8H6LW19</accession>
<sequence length="100" mass="11075">MAFVVAVAVNGLCACSTNHSFGLASWLTARRRQSVGQELQGSITQLSSSCSLHRTLNYKGFRIAFENETNLLGCLYTRCRLRTCRLTAVPIPRRWAGRPG</sequence>
<gene>
    <name evidence="1" type="ORF">DFP72DRAFT_137912</name>
</gene>
<name>A0A8H6LW19_9AGAR</name>
<dbReference type="EMBL" id="JACGCI010000150">
    <property type="protein sequence ID" value="KAF6743271.1"/>
    <property type="molecule type" value="Genomic_DNA"/>
</dbReference>
<reference evidence="1 2" key="1">
    <citation type="submission" date="2020-07" db="EMBL/GenBank/DDBJ databases">
        <title>Comparative genomics of pyrophilous fungi reveals a link between fire events and developmental genes.</title>
        <authorList>
            <consortium name="DOE Joint Genome Institute"/>
            <person name="Steindorff A.S."/>
            <person name="Carver A."/>
            <person name="Calhoun S."/>
            <person name="Stillman K."/>
            <person name="Liu H."/>
            <person name="Lipzen A."/>
            <person name="Pangilinan J."/>
            <person name="Labutti K."/>
            <person name="Bruns T.D."/>
            <person name="Grigoriev I.V."/>
        </authorList>
    </citation>
    <scope>NUCLEOTIDE SEQUENCE [LARGE SCALE GENOMIC DNA]</scope>
    <source>
        <strain evidence="1 2">CBS 144469</strain>
    </source>
</reference>
<evidence type="ECO:0000313" key="2">
    <source>
        <dbReference type="Proteomes" id="UP000521943"/>
    </source>
</evidence>
<dbReference type="Proteomes" id="UP000521943">
    <property type="component" value="Unassembled WGS sequence"/>
</dbReference>
<dbReference type="AlphaFoldDB" id="A0A8H6LW19"/>
<evidence type="ECO:0000313" key="1">
    <source>
        <dbReference type="EMBL" id="KAF6743271.1"/>
    </source>
</evidence>
<protein>
    <submittedName>
        <fullName evidence="1">Uncharacterized protein</fullName>
    </submittedName>
</protein>
<keyword evidence="2" id="KW-1185">Reference proteome</keyword>
<comment type="caution">
    <text evidence="1">The sequence shown here is derived from an EMBL/GenBank/DDBJ whole genome shotgun (WGS) entry which is preliminary data.</text>
</comment>
<organism evidence="1 2">
    <name type="scientific">Ephemerocybe angulata</name>
    <dbReference type="NCBI Taxonomy" id="980116"/>
    <lineage>
        <taxon>Eukaryota</taxon>
        <taxon>Fungi</taxon>
        <taxon>Dikarya</taxon>
        <taxon>Basidiomycota</taxon>
        <taxon>Agaricomycotina</taxon>
        <taxon>Agaricomycetes</taxon>
        <taxon>Agaricomycetidae</taxon>
        <taxon>Agaricales</taxon>
        <taxon>Agaricineae</taxon>
        <taxon>Psathyrellaceae</taxon>
        <taxon>Ephemerocybe</taxon>
    </lineage>
</organism>
<proteinExistence type="predicted"/>